<evidence type="ECO:0000313" key="2">
    <source>
        <dbReference type="Proteomes" id="UP001497525"/>
    </source>
</evidence>
<dbReference type="PANTHER" id="PTHR31649">
    <property type="entry name" value="AGAP009604-PA"/>
    <property type="match status" value="1"/>
</dbReference>
<dbReference type="PANTHER" id="PTHR31649:SF1">
    <property type="entry name" value="FARNESOIC ACID O-METHYL TRANSFERASE DOMAIN-CONTAINING PROTEIN"/>
    <property type="match status" value="1"/>
</dbReference>
<dbReference type="SMART" id="SM00696">
    <property type="entry name" value="DM9"/>
    <property type="match status" value="2"/>
</dbReference>
<proteinExistence type="predicted"/>
<dbReference type="Proteomes" id="UP001497525">
    <property type="component" value="Unassembled WGS sequence"/>
</dbReference>
<sequence length="233" mass="25491">MARIGSGVQMGLSWVPDQGGHVPDNAVEAGDEVYIGRMKESGDLIPGKIVPRNDKGYVCFGGKECEHTRYEVLCDTKAPGTSRCYEWEEDSDGHVPRRAVVGGVSSSGDPLYVARSRINGERVVGKVRHVGRSARLFEQSVIRPDLKQAVNPLESSRLDSSLYPYFRCTKAMIAPTSPMVARSTGRTAMKYSFGANESTGKTNVPSFFSVYACKCNKSVVNCNETPFLILLIE</sequence>
<evidence type="ECO:0000313" key="1">
    <source>
        <dbReference type="EMBL" id="CAL5136366.1"/>
    </source>
</evidence>
<dbReference type="InterPro" id="IPR006616">
    <property type="entry name" value="DM9_repeat"/>
</dbReference>
<dbReference type="EMBL" id="CAXLJL010000312">
    <property type="protein sequence ID" value="CAL5136366.1"/>
    <property type="molecule type" value="Genomic_DNA"/>
</dbReference>
<reference evidence="1" key="1">
    <citation type="submission" date="2024-06" db="EMBL/GenBank/DDBJ databases">
        <authorList>
            <person name="Liu X."/>
            <person name="Lenzi L."/>
            <person name="Haldenby T S."/>
            <person name="Uol C."/>
        </authorList>
    </citation>
    <scope>NUCLEOTIDE SEQUENCE</scope>
</reference>
<dbReference type="Pfam" id="PF11901">
    <property type="entry name" value="DM9"/>
    <property type="match status" value="1"/>
</dbReference>
<gene>
    <name evidence="1" type="ORF">CDAUBV1_LOCUS10425</name>
</gene>
<name>A0AAV2TJ09_CALDB</name>
<comment type="caution">
    <text evidence="1">The sequence shown here is derived from an EMBL/GenBank/DDBJ whole genome shotgun (WGS) entry which is preliminary data.</text>
</comment>
<accession>A0AAV2TJ09</accession>
<organism evidence="1 2">
    <name type="scientific">Calicophoron daubneyi</name>
    <name type="common">Rumen fluke</name>
    <name type="synonym">Paramphistomum daubneyi</name>
    <dbReference type="NCBI Taxonomy" id="300641"/>
    <lineage>
        <taxon>Eukaryota</taxon>
        <taxon>Metazoa</taxon>
        <taxon>Spiralia</taxon>
        <taxon>Lophotrochozoa</taxon>
        <taxon>Platyhelminthes</taxon>
        <taxon>Trematoda</taxon>
        <taxon>Digenea</taxon>
        <taxon>Plagiorchiida</taxon>
        <taxon>Pronocephalata</taxon>
        <taxon>Paramphistomoidea</taxon>
        <taxon>Paramphistomidae</taxon>
        <taxon>Calicophoron</taxon>
    </lineage>
</organism>
<dbReference type="AlphaFoldDB" id="A0AAV2TJ09"/>
<protein>
    <submittedName>
        <fullName evidence="1">Uncharacterized protein</fullName>
    </submittedName>
</protein>